<accession>D7LBI5</accession>
<keyword evidence="2" id="KW-0472">Membrane</keyword>
<sequence>MESRSARYGVISWILILETGRGVKEIRSVRGSLSKWPQWWFGDSIWLVSGELLNGEVLVLISILEYECELKELRCLRREALNRDRWWLVWGRILKLDCVLKDLKSIQADALYGHGDQNDGDEEVDSRVLNPTMRSSFVSIMSCFRFGSSRVILRIVSNRYVFQIWFSLVVSGFDVEAFNGGLQWLITNKEKDSSQSKLMWMDFRSHSWVISQICIFDSSSSIWEDVFIFLLLNFRDYLVPNWFFGKHSFGFWLWKLWFVFYVTLYMLNDLVFCFYQSFETEDQALLFNGKIWMTRLQNLGDHGNEGHKPTHHGTVKGFTGGRNPPKHKVDK</sequence>
<feature type="transmembrane region" description="Helical" evidence="2">
    <location>
        <begin position="252"/>
        <end position="275"/>
    </location>
</feature>
<reference evidence="4" key="1">
    <citation type="journal article" date="2011" name="Nat. Genet.">
        <title>The Arabidopsis lyrata genome sequence and the basis of rapid genome size change.</title>
        <authorList>
            <person name="Hu T.T."/>
            <person name="Pattyn P."/>
            <person name="Bakker E.G."/>
            <person name="Cao J."/>
            <person name="Cheng J.-F."/>
            <person name="Clark R.M."/>
            <person name="Fahlgren N."/>
            <person name="Fawcett J.A."/>
            <person name="Grimwood J."/>
            <person name="Gundlach H."/>
            <person name="Haberer G."/>
            <person name="Hollister J.D."/>
            <person name="Ossowski S."/>
            <person name="Ottilar R.P."/>
            <person name="Salamov A.A."/>
            <person name="Schneeberger K."/>
            <person name="Spannagl M."/>
            <person name="Wang X."/>
            <person name="Yang L."/>
            <person name="Nasrallah M.E."/>
            <person name="Bergelson J."/>
            <person name="Carrington J.C."/>
            <person name="Gaut B.S."/>
            <person name="Schmutz J."/>
            <person name="Mayer K.F.X."/>
            <person name="Van de Peer Y."/>
            <person name="Grigoriev I.V."/>
            <person name="Nordborg M."/>
            <person name="Weigel D."/>
            <person name="Guo Y.-L."/>
        </authorList>
    </citation>
    <scope>NUCLEOTIDE SEQUENCE [LARGE SCALE GENOMIC DNA]</scope>
    <source>
        <strain evidence="4">cv. MN47</strain>
    </source>
</reference>
<evidence type="ECO:0000256" key="2">
    <source>
        <dbReference type="SAM" id="Phobius"/>
    </source>
</evidence>
<name>D7LBI5_ARALL</name>
<keyword evidence="2" id="KW-1133">Transmembrane helix</keyword>
<keyword evidence="4" id="KW-1185">Reference proteome</keyword>
<dbReference type="AlphaFoldDB" id="D7LBI5"/>
<dbReference type="Gramene" id="fgenesh1_pg.C_scaffold_4000545">
    <property type="protein sequence ID" value="fgenesh1_pg.C_scaffold_4000545"/>
    <property type="gene ID" value="fgenesh1_pg.C_scaffold_4000545"/>
</dbReference>
<proteinExistence type="predicted"/>
<dbReference type="Proteomes" id="UP000008694">
    <property type="component" value="Unassembled WGS sequence"/>
</dbReference>
<gene>
    <name evidence="3" type="ORF">ARALYDRAFT_344203</name>
</gene>
<organism evidence="4">
    <name type="scientific">Arabidopsis lyrata subsp. lyrata</name>
    <name type="common">Lyre-leaved rock-cress</name>
    <dbReference type="NCBI Taxonomy" id="81972"/>
    <lineage>
        <taxon>Eukaryota</taxon>
        <taxon>Viridiplantae</taxon>
        <taxon>Streptophyta</taxon>
        <taxon>Embryophyta</taxon>
        <taxon>Tracheophyta</taxon>
        <taxon>Spermatophyta</taxon>
        <taxon>Magnoliopsida</taxon>
        <taxon>eudicotyledons</taxon>
        <taxon>Gunneridae</taxon>
        <taxon>Pentapetalae</taxon>
        <taxon>rosids</taxon>
        <taxon>malvids</taxon>
        <taxon>Brassicales</taxon>
        <taxon>Brassicaceae</taxon>
        <taxon>Camelineae</taxon>
        <taxon>Arabidopsis</taxon>
    </lineage>
</organism>
<evidence type="ECO:0000313" key="4">
    <source>
        <dbReference type="Proteomes" id="UP000008694"/>
    </source>
</evidence>
<dbReference type="HOGENOM" id="CLU_840318_0_0_1"/>
<evidence type="ECO:0000313" key="3">
    <source>
        <dbReference type="EMBL" id="EFH56969.1"/>
    </source>
</evidence>
<feature type="region of interest" description="Disordered" evidence="1">
    <location>
        <begin position="305"/>
        <end position="331"/>
    </location>
</feature>
<dbReference type="EMBL" id="GL348716">
    <property type="protein sequence ID" value="EFH56969.1"/>
    <property type="molecule type" value="Genomic_DNA"/>
</dbReference>
<keyword evidence="2" id="KW-0812">Transmembrane</keyword>
<protein>
    <submittedName>
        <fullName evidence="3">Predicted protein</fullName>
    </submittedName>
</protein>
<evidence type="ECO:0000256" key="1">
    <source>
        <dbReference type="SAM" id="MobiDB-lite"/>
    </source>
</evidence>